<accession>A0A9N8RI53</accession>
<evidence type="ECO:0000313" key="1">
    <source>
        <dbReference type="EMBL" id="CAG1994806.1"/>
    </source>
</evidence>
<feature type="non-terminal residue" evidence="1">
    <location>
        <position position="24"/>
    </location>
</feature>
<gene>
    <name evidence="1" type="ORF">MDCFG202_LOCUS389546</name>
</gene>
<sequence>MPSHDSYQSLAQVQACQRGRSVLN</sequence>
<evidence type="ECO:0000313" key="2">
    <source>
        <dbReference type="Proteomes" id="UP000746612"/>
    </source>
</evidence>
<dbReference type="AlphaFoldDB" id="A0A9N8RI53"/>
<proteinExistence type="predicted"/>
<dbReference type="EMBL" id="CAJPIJ010000158">
    <property type="protein sequence ID" value="CAG1994806.1"/>
    <property type="molecule type" value="Genomic_DNA"/>
</dbReference>
<reference evidence="1" key="1">
    <citation type="submission" date="2021-03" db="EMBL/GenBank/DDBJ databases">
        <authorList>
            <person name="Alouane T."/>
            <person name="Langin T."/>
            <person name="Bonhomme L."/>
        </authorList>
    </citation>
    <scope>NUCLEOTIDE SEQUENCE</scope>
    <source>
        <strain evidence="1">MDC_Fg202</strain>
    </source>
</reference>
<dbReference type="Proteomes" id="UP000746612">
    <property type="component" value="Unassembled WGS sequence"/>
</dbReference>
<name>A0A9N8RI53_GIBZA</name>
<comment type="caution">
    <text evidence="1">The sequence shown here is derived from an EMBL/GenBank/DDBJ whole genome shotgun (WGS) entry which is preliminary data.</text>
</comment>
<organism evidence="1 2">
    <name type="scientific">Gibberella zeae</name>
    <name type="common">Wheat head blight fungus</name>
    <name type="synonym">Fusarium graminearum</name>
    <dbReference type="NCBI Taxonomy" id="5518"/>
    <lineage>
        <taxon>Eukaryota</taxon>
        <taxon>Fungi</taxon>
        <taxon>Dikarya</taxon>
        <taxon>Ascomycota</taxon>
        <taxon>Pezizomycotina</taxon>
        <taxon>Sordariomycetes</taxon>
        <taxon>Hypocreomycetidae</taxon>
        <taxon>Hypocreales</taxon>
        <taxon>Nectriaceae</taxon>
        <taxon>Fusarium</taxon>
    </lineage>
</organism>
<protein>
    <submittedName>
        <fullName evidence="1">Uncharacterized protein</fullName>
    </submittedName>
</protein>